<dbReference type="STRING" id="247633.GP2143_08639"/>
<keyword evidence="1" id="KW-0472">Membrane</keyword>
<evidence type="ECO:0000313" key="2">
    <source>
        <dbReference type="EMBL" id="EAW31604.1"/>
    </source>
</evidence>
<dbReference type="EMBL" id="AAVT01000003">
    <property type="protein sequence ID" value="EAW31604.1"/>
    <property type="molecule type" value="Genomic_DNA"/>
</dbReference>
<dbReference type="Pfam" id="PF11026">
    <property type="entry name" value="DUF2721"/>
    <property type="match status" value="1"/>
</dbReference>
<protein>
    <recommendedName>
        <fullName evidence="4">DUF2721 domain-containing protein</fullName>
    </recommendedName>
</protein>
<feature type="transmembrane region" description="Helical" evidence="1">
    <location>
        <begin position="12"/>
        <end position="34"/>
    </location>
</feature>
<comment type="caution">
    <text evidence="2">The sequence shown here is derived from an EMBL/GenBank/DDBJ whole genome shotgun (WGS) entry which is preliminary data.</text>
</comment>
<accession>A0YCT5</accession>
<feature type="transmembrane region" description="Helical" evidence="1">
    <location>
        <begin position="80"/>
        <end position="102"/>
    </location>
</feature>
<name>A0YCT5_9GAMM</name>
<evidence type="ECO:0008006" key="4">
    <source>
        <dbReference type="Google" id="ProtNLM"/>
    </source>
</evidence>
<reference evidence="2 3" key="1">
    <citation type="journal article" date="2010" name="J. Bacteriol.">
        <title>Genome sequence of the oligotrophic marine Gammaproteobacterium HTCC2143, isolated from the Oregon Coast.</title>
        <authorList>
            <person name="Oh H.M."/>
            <person name="Kang I."/>
            <person name="Ferriera S."/>
            <person name="Giovannoni S.J."/>
            <person name="Cho J.C."/>
        </authorList>
    </citation>
    <scope>NUCLEOTIDE SEQUENCE [LARGE SCALE GENOMIC DNA]</scope>
    <source>
        <strain evidence="2 3">HTCC2143</strain>
    </source>
</reference>
<proteinExistence type="predicted"/>
<keyword evidence="1" id="KW-0812">Transmembrane</keyword>
<evidence type="ECO:0000256" key="1">
    <source>
        <dbReference type="SAM" id="Phobius"/>
    </source>
</evidence>
<dbReference type="InterPro" id="IPR021279">
    <property type="entry name" value="DUF2721"/>
</dbReference>
<feature type="transmembrane region" description="Helical" evidence="1">
    <location>
        <begin position="108"/>
        <end position="131"/>
    </location>
</feature>
<keyword evidence="3" id="KW-1185">Reference proteome</keyword>
<evidence type="ECO:0000313" key="3">
    <source>
        <dbReference type="Proteomes" id="UP000004931"/>
    </source>
</evidence>
<keyword evidence="1" id="KW-1133">Transmembrane helix</keyword>
<dbReference type="eggNOG" id="ENOG5032YAP">
    <property type="taxonomic scope" value="Bacteria"/>
</dbReference>
<organism evidence="2 3">
    <name type="scientific">marine gamma proteobacterium HTCC2143</name>
    <dbReference type="NCBI Taxonomy" id="247633"/>
    <lineage>
        <taxon>Bacteria</taxon>
        <taxon>Pseudomonadati</taxon>
        <taxon>Pseudomonadota</taxon>
        <taxon>Gammaproteobacteria</taxon>
        <taxon>Cellvibrionales</taxon>
        <taxon>Spongiibacteraceae</taxon>
        <taxon>BD1-7 clade</taxon>
    </lineage>
</organism>
<dbReference type="Proteomes" id="UP000004931">
    <property type="component" value="Unassembled WGS sequence"/>
</dbReference>
<gene>
    <name evidence="2" type="ORF">GP2143_08639</name>
</gene>
<dbReference type="AlphaFoldDB" id="A0YCT5"/>
<sequence>METLNAFGDIGNIVQLAVAPVFLLTGIAAFLGVLSNRLGRITDRARVLERRRANISGDRYTLIEKELTSLWRRISMINKAIRLCTSSALLVCLVVVMLFVGGLSPFDLSVLVAVFFITAMIALIIGLIYFLREVTKATRSSQIGMEIAVDDIHLEKKD</sequence>
<dbReference type="OrthoDB" id="5465259at2"/>